<dbReference type="InterPro" id="IPR014030">
    <property type="entry name" value="Ketoacyl_synth_N"/>
</dbReference>
<dbReference type="EMBL" id="VYKK01000026">
    <property type="protein sequence ID" value="KAA8998812.1"/>
    <property type="molecule type" value="Genomic_DNA"/>
</dbReference>
<dbReference type="OrthoDB" id="2516030at2"/>
<protein>
    <recommendedName>
        <fullName evidence="1">Ketosynthase family 3 (KS3) domain-containing protein</fullName>
    </recommendedName>
</protein>
<reference evidence="2 3" key="1">
    <citation type="submission" date="2019-09" db="EMBL/GenBank/DDBJ databases">
        <title>Bacillus ochoae sp. nov., Paenibacillus whitsoniae sp. nov., Paenibacillus spiritus sp. nov. Isolated from the Mars Exploration Rover during spacecraft assembly.</title>
        <authorList>
            <person name="Seuylemezian A."/>
            <person name="Vaishampayan P."/>
        </authorList>
    </citation>
    <scope>NUCLEOTIDE SEQUENCE [LARGE SCALE GENOMIC DNA]</scope>
    <source>
        <strain evidence="2 3">MER_111</strain>
    </source>
</reference>
<keyword evidence="3" id="KW-1185">Reference proteome</keyword>
<evidence type="ECO:0000313" key="2">
    <source>
        <dbReference type="EMBL" id="KAA8998812.1"/>
    </source>
</evidence>
<organism evidence="2 3">
    <name type="scientific">Paenibacillus spiritus</name>
    <dbReference type="NCBI Taxonomy" id="2496557"/>
    <lineage>
        <taxon>Bacteria</taxon>
        <taxon>Bacillati</taxon>
        <taxon>Bacillota</taxon>
        <taxon>Bacilli</taxon>
        <taxon>Bacillales</taxon>
        <taxon>Paenibacillaceae</taxon>
        <taxon>Paenibacillus</taxon>
    </lineage>
</organism>
<dbReference type="PROSITE" id="PS52004">
    <property type="entry name" value="KS3_2"/>
    <property type="match status" value="1"/>
</dbReference>
<evidence type="ECO:0000313" key="3">
    <source>
        <dbReference type="Proteomes" id="UP000367750"/>
    </source>
</evidence>
<feature type="domain" description="Ketosynthase family 3 (KS3)" evidence="1">
    <location>
        <begin position="5"/>
        <end position="399"/>
    </location>
</feature>
<dbReference type="Pfam" id="PF00109">
    <property type="entry name" value="ketoacyl-synt"/>
    <property type="match status" value="1"/>
</dbReference>
<dbReference type="AlphaFoldDB" id="A0A5J5FXI3"/>
<dbReference type="RefSeq" id="WP_150459342.1">
    <property type="nucleotide sequence ID" value="NZ_VYKK01000026.1"/>
</dbReference>
<accession>A0A5J5FXI3</accession>
<name>A0A5J5FXI3_9BACL</name>
<dbReference type="InterPro" id="IPR020841">
    <property type="entry name" value="PKS_Beta-ketoAc_synthase_dom"/>
</dbReference>
<proteinExistence type="predicted"/>
<dbReference type="Gene3D" id="3.40.47.10">
    <property type="match status" value="1"/>
</dbReference>
<sequence length="406" mass="44157">MTGSAREVVIVGCRYDLPAAHAQEAERLLAAKADIWEERLESLSSRVGRTIEGAGSFDGLFYPSLEDRFPLEGIGEERTRFLLSSERITLSLFQPLLGSLRGEEGGLLVSAGSAQTDQLAKSLFMQLEPELFRQALELLDPLGYLKLLRTGRAPALETVSEASSSGAGSLLSAYNRIRYGQFSTAVCGGSCAATLPLPYELSAFGFGDDRLIQPFEQGASGHYYSEGGAAFVLKEKQRALADGDPILAEIRHIGTGAMGSSVVNRNVMKKLIAQSLEAAGMEADADIMMDLYGRGNEIDDSAELSFVRNLRKSYPGLKGGFLKQDVQYVVGYYGLMGLCRLLEARQEGGELAGRKIETPNRLIGAVREEDWTTEAARYTRFSIPVYSMHGNAYHLLIDTSPDRLAG</sequence>
<dbReference type="InterPro" id="IPR016039">
    <property type="entry name" value="Thiolase-like"/>
</dbReference>
<dbReference type="Proteomes" id="UP000367750">
    <property type="component" value="Unassembled WGS sequence"/>
</dbReference>
<dbReference type="SUPFAM" id="SSF53901">
    <property type="entry name" value="Thiolase-like"/>
    <property type="match status" value="2"/>
</dbReference>
<comment type="caution">
    <text evidence="2">The sequence shown here is derived from an EMBL/GenBank/DDBJ whole genome shotgun (WGS) entry which is preliminary data.</text>
</comment>
<gene>
    <name evidence="2" type="ORF">F4V43_16425</name>
</gene>
<dbReference type="SMART" id="SM00825">
    <property type="entry name" value="PKS_KS"/>
    <property type="match status" value="1"/>
</dbReference>
<dbReference type="GO" id="GO:0016746">
    <property type="term" value="F:acyltransferase activity"/>
    <property type="evidence" value="ECO:0007669"/>
    <property type="project" value="InterPro"/>
</dbReference>
<evidence type="ECO:0000259" key="1">
    <source>
        <dbReference type="PROSITE" id="PS52004"/>
    </source>
</evidence>